<keyword evidence="6 12" id="KW-0819">tRNA processing</keyword>
<gene>
    <name evidence="14" type="ORF">MFLAVUS_002696</name>
</gene>
<feature type="binding site" evidence="12">
    <location>
        <position position="481"/>
    </location>
    <ligand>
        <name>Zn(2+)</name>
        <dbReference type="ChEBI" id="CHEBI:29105"/>
    </ligand>
</feature>
<evidence type="ECO:0000256" key="1">
    <source>
        <dbReference type="ARBA" id="ARBA00004496"/>
    </source>
</evidence>
<proteinExistence type="inferred from homology"/>
<evidence type="ECO:0000256" key="10">
    <source>
        <dbReference type="ARBA" id="ARBA00023135"/>
    </source>
</evidence>
<reference evidence="14 15" key="1">
    <citation type="submission" date="2024-04" db="EMBL/GenBank/DDBJ databases">
        <title>genome sequences of Mucor flavus KT1a and Helicostylum pulchrum KT1b strains isolated from the surface of a dry-aged beef.</title>
        <authorList>
            <person name="Toyotome T."/>
            <person name="Hosono M."/>
            <person name="Torimaru M."/>
            <person name="Fukuda K."/>
            <person name="Mikami N."/>
        </authorList>
    </citation>
    <scope>NUCLEOTIDE SEQUENCE [LARGE SCALE GENOMIC DNA]</scope>
    <source>
        <strain evidence="14 15">KT1a</strain>
    </source>
</reference>
<keyword evidence="5 12" id="KW-0808">Transferase</keyword>
<feature type="binding site" evidence="12">
    <location>
        <position position="362"/>
    </location>
    <ligand>
        <name>substrate</name>
    </ligand>
</feature>
<evidence type="ECO:0000256" key="7">
    <source>
        <dbReference type="ARBA" id="ARBA00022723"/>
    </source>
</evidence>
<keyword evidence="4 12" id="KW-0328">Glycosyltransferase</keyword>
<feature type="region of interest" description="RNA binding" evidence="12">
    <location>
        <begin position="393"/>
        <end position="399"/>
    </location>
</feature>
<sequence length="538" mass="60058">MKDLDVLAFTVELGQFYEKSKTAGTVSVTMKRMTAPRLVMASKVKKVMPKGGELVVENPKRDDVQYPCLVRAVYKKQKISTIVSPDDFDRFQNAYSTIIRAYMDSLKKKDRSKKAKKVSKNCHIDVVGIEKLSTFNLSKQLVKMKSALTFETVAKCSTTKARVSVLTLPHGPVDTPVFMPVGTQGTMKGMLPDQLEELNCQIMLNNTYHLGLKPGKETLDLVGGAHKFQSWRRNLLTDSGGFQMVSLLKLAKITEEGVEFASPHDGSLMMLTPEHSMELQNTIGADIMMQLDDVISSLVTGPRVEEAMWRSIRWLDRCIKAHKNTDTQNLFAIIQGGLNIDLRKKCIDEMVKRDTPGYAVGGLSGGEEKDVFWKIVTLCTDLLPKNKPIYCMGVGYAEDLVVCVALGVDMFDCVFPTRTARFGNALTMNGTVSLKSGKYATDFGPIEEGCDCSTCKNYTRSYVHLCVTTKDTVGCHLVSIHNLAFQLRLMKEMRQSIEKDDFPAWIKQFFDSYFGGDKSKYPLWSVNALQSVGVDLVK</sequence>
<comment type="subunit">
    <text evidence="12">Heterodimer of a catalytic subunit and an accessory subunit.</text>
</comment>
<evidence type="ECO:0000256" key="5">
    <source>
        <dbReference type="ARBA" id="ARBA00022679"/>
    </source>
</evidence>
<evidence type="ECO:0000256" key="4">
    <source>
        <dbReference type="ARBA" id="ARBA00022676"/>
    </source>
</evidence>
<evidence type="ECO:0000256" key="12">
    <source>
        <dbReference type="HAMAP-Rule" id="MF_03218"/>
    </source>
</evidence>
<comment type="similarity">
    <text evidence="12">Belongs to the queuine tRNA-ribosyltransferase family.</text>
</comment>
<comment type="caution">
    <text evidence="14">The sequence shown here is derived from an EMBL/GenBank/DDBJ whole genome shotgun (WGS) entry which is preliminary data.</text>
</comment>
<keyword evidence="7 12" id="KW-0479">Metal-binding</keyword>
<organism evidence="14 15">
    <name type="scientific">Mucor flavus</name>
    <dbReference type="NCBI Taxonomy" id="439312"/>
    <lineage>
        <taxon>Eukaryota</taxon>
        <taxon>Fungi</taxon>
        <taxon>Fungi incertae sedis</taxon>
        <taxon>Mucoromycota</taxon>
        <taxon>Mucoromycotina</taxon>
        <taxon>Mucoromycetes</taxon>
        <taxon>Mucorales</taxon>
        <taxon>Mucorineae</taxon>
        <taxon>Mucoraceae</taxon>
        <taxon>Mucor</taxon>
    </lineage>
</organism>
<feature type="binding site" evidence="12">
    <location>
        <position position="455"/>
    </location>
    <ligand>
        <name>Zn(2+)</name>
        <dbReference type="ChEBI" id="CHEBI:29105"/>
    </ligand>
</feature>
<comment type="function">
    <text evidence="12">Catalytic subunit of the queuine tRNA-ribosyltransferase (TGT) that catalyzes the base-exchange of a guanine (G) residue with queuine (Q) at position 34 (anticodon wobble position) in tRNAs with GU(N) anticodons (tRNA-Asp, -Asn, -His and -Tyr), resulting in the hypermodified nucleoside queuosine (7-(((4,5-cis-dihydroxy-2-cyclopenten-1-yl)amino)methyl)-7-deazaguanosine). Catalysis occurs through a double-displacement mechanism. The nucleophile active site attacks the C1' of nucleotide 34 to detach the guanine base from the RNA, forming a covalent enzyme-RNA intermediate. The proton acceptor active site deprotonates the incoming queuine, allowing a nucleophilic attack on the C1' of the ribose to form the product.</text>
</comment>
<dbReference type="EC" id="2.4.2.64" evidence="12"/>
<feature type="active site" description="Nucleophile" evidence="12">
    <location>
        <position position="412"/>
    </location>
</feature>
<dbReference type="NCBIfam" id="TIGR00449">
    <property type="entry name" value="tgt_general"/>
    <property type="match status" value="1"/>
</dbReference>
<evidence type="ECO:0000256" key="11">
    <source>
        <dbReference type="ARBA" id="ARBA00023274"/>
    </source>
</evidence>
<dbReference type="InterPro" id="IPR002616">
    <property type="entry name" value="tRNA_ribo_trans-like"/>
</dbReference>
<keyword evidence="10" id="KW-0733">Signal recognition particle</keyword>
<name>A0ABP9YQZ7_9FUNG</name>
<dbReference type="EMBL" id="BAABUK010000004">
    <property type="protein sequence ID" value="GAA5809290.1"/>
    <property type="molecule type" value="Genomic_DNA"/>
</dbReference>
<evidence type="ECO:0000256" key="6">
    <source>
        <dbReference type="ARBA" id="ARBA00022694"/>
    </source>
</evidence>
<feature type="domain" description="tRNA-guanine(15) transglycosylase-like" evidence="13">
    <location>
        <begin position="159"/>
        <end position="513"/>
    </location>
</feature>
<evidence type="ECO:0000313" key="14">
    <source>
        <dbReference type="EMBL" id="GAA5809290.1"/>
    </source>
</evidence>
<dbReference type="InterPro" id="IPR036511">
    <property type="entry name" value="TGT-like_sf"/>
</dbReference>
<dbReference type="Gene3D" id="3.30.720.10">
    <property type="entry name" value="Signal recognition particle alu RNA binding heterodimer, srp9/1"/>
    <property type="match status" value="1"/>
</dbReference>
<evidence type="ECO:0000313" key="15">
    <source>
        <dbReference type="Proteomes" id="UP001473302"/>
    </source>
</evidence>
<evidence type="ECO:0000256" key="9">
    <source>
        <dbReference type="ARBA" id="ARBA00022884"/>
    </source>
</evidence>
<dbReference type="Gene3D" id="3.20.20.105">
    <property type="entry name" value="Queuine tRNA-ribosyltransferase-like"/>
    <property type="match status" value="1"/>
</dbReference>
<keyword evidence="9" id="KW-0694">RNA-binding</keyword>
<dbReference type="Proteomes" id="UP001473302">
    <property type="component" value="Unassembled WGS sequence"/>
</dbReference>
<protein>
    <recommendedName>
        <fullName evidence="12">Queuine tRNA-ribosyltransferase catalytic subunit 1</fullName>
        <ecNumber evidence="12">2.4.2.64</ecNumber>
    </recommendedName>
    <alternativeName>
        <fullName evidence="12">Guanine insertion enzyme</fullName>
    </alternativeName>
    <alternativeName>
        <fullName evidence="12">tRNA-guanine transglycosylase</fullName>
    </alternativeName>
</protein>
<dbReference type="InterPro" id="IPR009018">
    <property type="entry name" value="Signal_recog_particle_SRP9/14"/>
</dbReference>
<evidence type="ECO:0000259" key="13">
    <source>
        <dbReference type="Pfam" id="PF01702"/>
    </source>
</evidence>
<dbReference type="Pfam" id="PF02290">
    <property type="entry name" value="SRP14"/>
    <property type="match status" value="1"/>
</dbReference>
<keyword evidence="11" id="KW-0687">Ribonucleoprotein</keyword>
<feature type="active site" description="Proton acceptor" evidence="12">
    <location>
        <position position="238"/>
    </location>
</feature>
<dbReference type="PANTHER" id="PTHR43530:SF1">
    <property type="entry name" value="QUEUINE TRNA-RIBOSYLTRANSFERASE CATALYTIC SUBUNIT 1"/>
    <property type="match status" value="1"/>
</dbReference>
<dbReference type="SUPFAM" id="SSF54762">
    <property type="entry name" value="Signal recognition particle alu RNA binding heterodimer, SRP9/14"/>
    <property type="match status" value="1"/>
</dbReference>
<feature type="binding site" evidence="12">
    <location>
        <position position="292"/>
    </location>
    <ligand>
        <name>substrate</name>
    </ligand>
</feature>
<feature type="region of interest" description="RNA binding; important for wobble base 34 recognition" evidence="12">
    <location>
        <begin position="417"/>
        <end position="421"/>
    </location>
</feature>
<feature type="binding site" evidence="12">
    <location>
        <begin position="238"/>
        <end position="242"/>
    </location>
    <ligand>
        <name>substrate</name>
    </ligand>
</feature>
<dbReference type="Pfam" id="PF01702">
    <property type="entry name" value="TGT"/>
    <property type="match status" value="1"/>
</dbReference>
<feature type="binding site" evidence="12">
    <location>
        <position position="335"/>
    </location>
    <ligand>
        <name>substrate</name>
    </ligand>
</feature>
<feature type="binding site" evidence="12">
    <location>
        <position position="450"/>
    </location>
    <ligand>
        <name>Zn(2+)</name>
        <dbReference type="ChEBI" id="CHEBI:29105"/>
    </ligand>
</feature>
<dbReference type="InterPro" id="IPR003210">
    <property type="entry name" value="Signal_recog_particle_SRP14"/>
</dbReference>
<dbReference type="NCBIfam" id="TIGR00430">
    <property type="entry name" value="Q_tRNA_tgt"/>
    <property type="match status" value="1"/>
</dbReference>
<dbReference type="HAMAP" id="MF_00168">
    <property type="entry name" value="Q_tRNA_Tgt"/>
    <property type="match status" value="1"/>
</dbReference>
<evidence type="ECO:0000256" key="3">
    <source>
        <dbReference type="ARBA" id="ARBA00022490"/>
    </source>
</evidence>
<dbReference type="PANTHER" id="PTHR43530">
    <property type="entry name" value="QUEUINE TRNA-RIBOSYLTRANSFERASE CATALYTIC SUBUNIT 1"/>
    <property type="match status" value="1"/>
</dbReference>
<keyword evidence="8 12" id="KW-0862">Zinc</keyword>
<comment type="subcellular location">
    <subcellularLocation>
        <location evidence="1 12">Cytoplasm</location>
    </subcellularLocation>
</comment>
<evidence type="ECO:0000256" key="8">
    <source>
        <dbReference type="ARBA" id="ARBA00022833"/>
    </source>
</evidence>
<evidence type="ECO:0000256" key="2">
    <source>
        <dbReference type="ARBA" id="ARBA00010349"/>
    </source>
</evidence>
<comment type="catalytic activity">
    <reaction evidence="12">
        <text>guanosine(34) in tRNA + queuine = queuosine(34) in tRNA + guanine</text>
        <dbReference type="Rhea" id="RHEA:16633"/>
        <dbReference type="Rhea" id="RHEA-COMP:10341"/>
        <dbReference type="Rhea" id="RHEA-COMP:18571"/>
        <dbReference type="ChEBI" id="CHEBI:16235"/>
        <dbReference type="ChEBI" id="CHEBI:17433"/>
        <dbReference type="ChEBI" id="CHEBI:74269"/>
        <dbReference type="ChEBI" id="CHEBI:194431"/>
        <dbReference type="EC" id="2.4.2.64"/>
    </reaction>
</comment>
<dbReference type="InterPro" id="IPR004803">
    <property type="entry name" value="TGT"/>
</dbReference>
<keyword evidence="15" id="KW-1185">Reference proteome</keyword>
<dbReference type="SUPFAM" id="SSF51713">
    <property type="entry name" value="tRNA-guanine transglycosylase"/>
    <property type="match status" value="1"/>
</dbReference>
<comment type="similarity">
    <text evidence="2">Belongs to the SRP14 family.</text>
</comment>
<feature type="binding site" evidence="12">
    <location>
        <position position="452"/>
    </location>
    <ligand>
        <name>Zn(2+)</name>
        <dbReference type="ChEBI" id="CHEBI:29105"/>
    </ligand>
</feature>
<comment type="cofactor">
    <cofactor evidence="12">
        <name>Zn(2+)</name>
        <dbReference type="ChEBI" id="CHEBI:29105"/>
    </cofactor>
</comment>
<accession>A0ABP9YQZ7</accession>
<keyword evidence="3 12" id="KW-0963">Cytoplasm</keyword>